<keyword evidence="2" id="KW-1185">Reference proteome</keyword>
<gene>
    <name evidence="1" type="ORF">SK128_007178</name>
</gene>
<proteinExistence type="predicted"/>
<organism evidence="1 2">
    <name type="scientific">Halocaridina rubra</name>
    <name type="common">Hawaiian red shrimp</name>
    <dbReference type="NCBI Taxonomy" id="373956"/>
    <lineage>
        <taxon>Eukaryota</taxon>
        <taxon>Metazoa</taxon>
        <taxon>Ecdysozoa</taxon>
        <taxon>Arthropoda</taxon>
        <taxon>Crustacea</taxon>
        <taxon>Multicrustacea</taxon>
        <taxon>Malacostraca</taxon>
        <taxon>Eumalacostraca</taxon>
        <taxon>Eucarida</taxon>
        <taxon>Decapoda</taxon>
        <taxon>Pleocyemata</taxon>
        <taxon>Caridea</taxon>
        <taxon>Atyoidea</taxon>
        <taxon>Atyidae</taxon>
        <taxon>Halocaridina</taxon>
    </lineage>
</organism>
<reference evidence="1 2" key="1">
    <citation type="submission" date="2023-11" db="EMBL/GenBank/DDBJ databases">
        <title>Halocaridina rubra genome assembly.</title>
        <authorList>
            <person name="Smith C."/>
        </authorList>
    </citation>
    <scope>NUCLEOTIDE SEQUENCE [LARGE SCALE GENOMIC DNA]</scope>
    <source>
        <strain evidence="1">EP-1</strain>
        <tissue evidence="1">Whole</tissue>
    </source>
</reference>
<dbReference type="AlphaFoldDB" id="A0AAN8WV95"/>
<dbReference type="Proteomes" id="UP001381693">
    <property type="component" value="Unassembled WGS sequence"/>
</dbReference>
<accession>A0AAN8WV95</accession>
<evidence type="ECO:0000313" key="2">
    <source>
        <dbReference type="Proteomes" id="UP001381693"/>
    </source>
</evidence>
<name>A0AAN8WV95_HALRR</name>
<evidence type="ECO:0000313" key="1">
    <source>
        <dbReference type="EMBL" id="KAK7067039.1"/>
    </source>
</evidence>
<comment type="caution">
    <text evidence="1">The sequence shown here is derived from an EMBL/GenBank/DDBJ whole genome shotgun (WGS) entry which is preliminary data.</text>
</comment>
<protein>
    <submittedName>
        <fullName evidence="1">Uncharacterized protein</fullName>
    </submittedName>
</protein>
<dbReference type="EMBL" id="JAXCGZ010018944">
    <property type="protein sequence ID" value="KAK7067039.1"/>
    <property type="molecule type" value="Genomic_DNA"/>
</dbReference>
<sequence length="77" mass="8688">MSHVPMTRLTGGAGFQLYINMKVCCYDCEENGKTLREPQPACVSWYLIYSINHDANKSSAGQRLVSSPSSLRFPFRK</sequence>